<reference evidence="2 3" key="1">
    <citation type="journal article" date="2024" name="BMC Genomics">
        <title>De novo assembly and annotation of Popillia japonica's genome with initial clues to its potential as an invasive pest.</title>
        <authorList>
            <person name="Cucini C."/>
            <person name="Boschi S."/>
            <person name="Funari R."/>
            <person name="Cardaioli E."/>
            <person name="Iannotti N."/>
            <person name="Marturano G."/>
            <person name="Paoli F."/>
            <person name="Bruttini M."/>
            <person name="Carapelli A."/>
            <person name="Frati F."/>
            <person name="Nardi F."/>
        </authorList>
    </citation>
    <scope>NUCLEOTIDE SEQUENCE [LARGE SCALE GENOMIC DNA]</scope>
    <source>
        <strain evidence="2">DMR45628</strain>
    </source>
</reference>
<protein>
    <submittedName>
        <fullName evidence="2">Uncharacterized protein</fullName>
    </submittedName>
</protein>
<evidence type="ECO:0000256" key="1">
    <source>
        <dbReference type="SAM" id="MobiDB-lite"/>
    </source>
</evidence>
<feature type="region of interest" description="Disordered" evidence="1">
    <location>
        <begin position="1"/>
        <end position="24"/>
    </location>
</feature>
<feature type="compositionally biased region" description="Polar residues" evidence="1">
    <location>
        <begin position="13"/>
        <end position="24"/>
    </location>
</feature>
<proteinExistence type="predicted"/>
<evidence type="ECO:0000313" key="2">
    <source>
        <dbReference type="EMBL" id="KAK9708384.1"/>
    </source>
</evidence>
<comment type="caution">
    <text evidence="2">The sequence shown here is derived from an EMBL/GenBank/DDBJ whole genome shotgun (WGS) entry which is preliminary data.</text>
</comment>
<name>A0AAW1JWY8_POPJA</name>
<accession>A0AAW1JWY8</accession>
<sequence>MGLSKQNRHIAPSITTDRPITPNATTVPEENLFPEASSILEENSPCSASLHPEENLPLGAGLVTEEYTTKTANTALETQREHEVLTKPRSLLQANNTEPFPNEPCCSKRLKPQAFTVSQKIFNL</sequence>
<evidence type="ECO:0000313" key="3">
    <source>
        <dbReference type="Proteomes" id="UP001458880"/>
    </source>
</evidence>
<dbReference type="AlphaFoldDB" id="A0AAW1JWY8"/>
<dbReference type="EMBL" id="JASPKY010000331">
    <property type="protein sequence ID" value="KAK9708384.1"/>
    <property type="molecule type" value="Genomic_DNA"/>
</dbReference>
<organism evidence="2 3">
    <name type="scientific">Popillia japonica</name>
    <name type="common">Japanese beetle</name>
    <dbReference type="NCBI Taxonomy" id="7064"/>
    <lineage>
        <taxon>Eukaryota</taxon>
        <taxon>Metazoa</taxon>
        <taxon>Ecdysozoa</taxon>
        <taxon>Arthropoda</taxon>
        <taxon>Hexapoda</taxon>
        <taxon>Insecta</taxon>
        <taxon>Pterygota</taxon>
        <taxon>Neoptera</taxon>
        <taxon>Endopterygota</taxon>
        <taxon>Coleoptera</taxon>
        <taxon>Polyphaga</taxon>
        <taxon>Scarabaeiformia</taxon>
        <taxon>Scarabaeidae</taxon>
        <taxon>Rutelinae</taxon>
        <taxon>Popillia</taxon>
    </lineage>
</organism>
<keyword evidence="3" id="KW-1185">Reference proteome</keyword>
<gene>
    <name evidence="2" type="ORF">QE152_g27249</name>
</gene>
<dbReference type="Proteomes" id="UP001458880">
    <property type="component" value="Unassembled WGS sequence"/>
</dbReference>